<feature type="coiled-coil region" evidence="1">
    <location>
        <begin position="83"/>
        <end position="110"/>
    </location>
</feature>
<sequence length="277" mass="31396">MSKLVLLFLFYSLTMLLSTLKCEKTEILPFGDIISGVADIASAISPKKENVSEPISESAPRINIKVVPSKSLNVTMNDMMFLLSELRQEIRRQINILQDELEEKERMQKRSASLWSVNHSAVYIPKGEDAQENDSVDEEEKEEIGNLLDTLNKIGNEEEAKNGENVSFDIKIDEKKSNGNDEKGLENATRFKQQSFRNVQMEGKNMVTQFCGKRQINQPSILRRGTQKAVPKIATWDAESSPQFCGMGRRKQSPNLRNGTPLLVTKHVNHTQVNDYH</sequence>
<evidence type="ECO:0000256" key="1">
    <source>
        <dbReference type="SAM" id="Coils"/>
    </source>
</evidence>
<keyword evidence="1" id="KW-0175">Coiled coil</keyword>
<proteinExistence type="predicted"/>
<dbReference type="Proteomes" id="UP000078560">
    <property type="component" value="Unassembled WGS sequence"/>
</dbReference>
<feature type="chain" id="PRO_5008380760" evidence="2">
    <location>
        <begin position="20"/>
        <end position="277"/>
    </location>
</feature>
<gene>
    <name evidence="3" type="ORF">POVCU2_0025860</name>
</gene>
<reference evidence="4" key="1">
    <citation type="submission" date="2016-05" db="EMBL/GenBank/DDBJ databases">
        <authorList>
            <person name="Naeem Raeece"/>
        </authorList>
    </citation>
    <scope>NUCLEOTIDE SEQUENCE [LARGE SCALE GENOMIC DNA]</scope>
</reference>
<organism evidence="3 4">
    <name type="scientific">Plasmodium ovale curtisi</name>
    <dbReference type="NCBI Taxonomy" id="864141"/>
    <lineage>
        <taxon>Eukaryota</taxon>
        <taxon>Sar</taxon>
        <taxon>Alveolata</taxon>
        <taxon>Apicomplexa</taxon>
        <taxon>Aconoidasida</taxon>
        <taxon>Haemosporida</taxon>
        <taxon>Plasmodiidae</taxon>
        <taxon>Plasmodium</taxon>
        <taxon>Plasmodium (Plasmodium)</taxon>
    </lineage>
</organism>
<name>A0A1A8VYD4_PLAOA</name>
<evidence type="ECO:0000256" key="2">
    <source>
        <dbReference type="SAM" id="SignalP"/>
    </source>
</evidence>
<accession>A0A1A8VYD4</accession>
<evidence type="ECO:0000313" key="3">
    <source>
        <dbReference type="EMBL" id="SBS84386.1"/>
    </source>
</evidence>
<keyword evidence="2" id="KW-0732">Signal</keyword>
<protein>
    <submittedName>
        <fullName evidence="3">Secreted ookinete protein, putative (PSOP13)</fullName>
    </submittedName>
</protein>
<evidence type="ECO:0000313" key="4">
    <source>
        <dbReference type="Proteomes" id="UP000078560"/>
    </source>
</evidence>
<feature type="signal peptide" evidence="2">
    <location>
        <begin position="1"/>
        <end position="19"/>
    </location>
</feature>
<dbReference type="AlphaFoldDB" id="A0A1A8VYD4"/>
<dbReference type="EMBL" id="FLQU01000354">
    <property type="protein sequence ID" value="SBS84386.1"/>
    <property type="molecule type" value="Genomic_DNA"/>
</dbReference>